<dbReference type="AlphaFoldDB" id="A0A6A6NSL5"/>
<organism evidence="2 3">
    <name type="scientific">Lineolata rhizophorae</name>
    <dbReference type="NCBI Taxonomy" id="578093"/>
    <lineage>
        <taxon>Eukaryota</taxon>
        <taxon>Fungi</taxon>
        <taxon>Dikarya</taxon>
        <taxon>Ascomycota</taxon>
        <taxon>Pezizomycotina</taxon>
        <taxon>Dothideomycetes</taxon>
        <taxon>Dothideomycetes incertae sedis</taxon>
        <taxon>Lineolatales</taxon>
        <taxon>Lineolataceae</taxon>
        <taxon>Lineolata</taxon>
    </lineage>
</organism>
<protein>
    <submittedName>
        <fullName evidence="2">Uncharacterized protein</fullName>
    </submittedName>
</protein>
<evidence type="ECO:0000313" key="3">
    <source>
        <dbReference type="Proteomes" id="UP000799766"/>
    </source>
</evidence>
<accession>A0A6A6NSL5</accession>
<feature type="compositionally biased region" description="Basic and acidic residues" evidence="1">
    <location>
        <begin position="150"/>
        <end position="165"/>
    </location>
</feature>
<sequence>MGEDENGWYYLVWGEAIGAPPSFGLGVMIEDVPKDQKSASRSIDPLDKNLLEIIRRSLFGEDYGGFLESIQKTKTFLARDNQRRYRLFAGDVPGDQADVIEVEVNAGKGKTKELMRELINKGPQEEKYAAQQLRDSWKLITKGLSGTVDESSKEGKCPPKTKESS</sequence>
<feature type="region of interest" description="Disordered" evidence="1">
    <location>
        <begin position="145"/>
        <end position="165"/>
    </location>
</feature>
<evidence type="ECO:0000256" key="1">
    <source>
        <dbReference type="SAM" id="MobiDB-lite"/>
    </source>
</evidence>
<reference evidence="2" key="1">
    <citation type="journal article" date="2020" name="Stud. Mycol.">
        <title>101 Dothideomycetes genomes: a test case for predicting lifestyles and emergence of pathogens.</title>
        <authorList>
            <person name="Haridas S."/>
            <person name="Albert R."/>
            <person name="Binder M."/>
            <person name="Bloem J."/>
            <person name="Labutti K."/>
            <person name="Salamov A."/>
            <person name="Andreopoulos B."/>
            <person name="Baker S."/>
            <person name="Barry K."/>
            <person name="Bills G."/>
            <person name="Bluhm B."/>
            <person name="Cannon C."/>
            <person name="Castanera R."/>
            <person name="Culley D."/>
            <person name="Daum C."/>
            <person name="Ezra D."/>
            <person name="Gonzalez J."/>
            <person name="Henrissat B."/>
            <person name="Kuo A."/>
            <person name="Liang C."/>
            <person name="Lipzen A."/>
            <person name="Lutzoni F."/>
            <person name="Magnuson J."/>
            <person name="Mondo S."/>
            <person name="Nolan M."/>
            <person name="Ohm R."/>
            <person name="Pangilinan J."/>
            <person name="Park H.-J."/>
            <person name="Ramirez L."/>
            <person name="Alfaro M."/>
            <person name="Sun H."/>
            <person name="Tritt A."/>
            <person name="Yoshinaga Y."/>
            <person name="Zwiers L.-H."/>
            <person name="Turgeon B."/>
            <person name="Goodwin S."/>
            <person name="Spatafora J."/>
            <person name="Crous P."/>
            <person name="Grigoriev I."/>
        </authorList>
    </citation>
    <scope>NUCLEOTIDE SEQUENCE</scope>
    <source>
        <strain evidence="2">ATCC 16933</strain>
    </source>
</reference>
<dbReference type="Proteomes" id="UP000799766">
    <property type="component" value="Unassembled WGS sequence"/>
</dbReference>
<proteinExistence type="predicted"/>
<keyword evidence="3" id="KW-1185">Reference proteome</keyword>
<gene>
    <name evidence="2" type="ORF">BDY21DRAFT_351614</name>
</gene>
<dbReference type="EMBL" id="MU001689">
    <property type="protein sequence ID" value="KAF2454790.1"/>
    <property type="molecule type" value="Genomic_DNA"/>
</dbReference>
<evidence type="ECO:0000313" key="2">
    <source>
        <dbReference type="EMBL" id="KAF2454790.1"/>
    </source>
</evidence>
<name>A0A6A6NSL5_9PEZI</name>